<evidence type="ECO:0000256" key="6">
    <source>
        <dbReference type="ARBA" id="ARBA00030036"/>
    </source>
</evidence>
<keyword evidence="10" id="KW-1185">Reference proteome</keyword>
<dbReference type="AlphaFoldDB" id="A0AAV4RE14"/>
<comment type="caution">
    <text evidence="9">The sequence shown here is derived from an EMBL/GenBank/DDBJ whole genome shotgun (WGS) entry which is preliminary data.</text>
</comment>
<dbReference type="PANTHER" id="PTHR48417:SF1">
    <property type="entry name" value="ATP SYNTHASE F1 SUBUNIT EPSILON"/>
    <property type="match status" value="1"/>
</dbReference>
<keyword evidence="4 7" id="KW-0175">Coiled coil</keyword>
<evidence type="ECO:0000256" key="7">
    <source>
        <dbReference type="SAM" id="Coils"/>
    </source>
</evidence>
<dbReference type="InterPro" id="IPR007648">
    <property type="entry name" value="ATPase_inhibitor_mt"/>
</dbReference>
<keyword evidence="5" id="KW-0496">Mitochondrion</keyword>
<gene>
    <name evidence="9" type="ORF">CEXT_363841</name>
</gene>
<proteinExistence type="inferred from homology"/>
<evidence type="ECO:0000256" key="3">
    <source>
        <dbReference type="ARBA" id="ARBA00022946"/>
    </source>
</evidence>
<feature type="region of interest" description="Disordered" evidence="8">
    <location>
        <begin position="23"/>
        <end position="43"/>
    </location>
</feature>
<comment type="subcellular location">
    <subcellularLocation>
        <location evidence="1">Mitochondrion</location>
    </subcellularLocation>
</comment>
<keyword evidence="3" id="KW-0809">Transit peptide</keyword>
<feature type="compositionally biased region" description="Gly residues" evidence="8">
    <location>
        <begin position="23"/>
        <end position="35"/>
    </location>
</feature>
<protein>
    <recommendedName>
        <fullName evidence="6">ATP synthase F1 subunit epsilon</fullName>
    </recommendedName>
</protein>
<evidence type="ECO:0000313" key="10">
    <source>
        <dbReference type="Proteomes" id="UP001054945"/>
    </source>
</evidence>
<reference evidence="9 10" key="1">
    <citation type="submission" date="2021-06" db="EMBL/GenBank/DDBJ databases">
        <title>Caerostris extrusa draft genome.</title>
        <authorList>
            <person name="Kono N."/>
            <person name="Arakawa K."/>
        </authorList>
    </citation>
    <scope>NUCLEOTIDE SEQUENCE [LARGE SCALE GENOMIC DNA]</scope>
</reference>
<dbReference type="SUPFAM" id="SSF64602">
    <property type="entry name" value="F1 ATPase inhibitor, IF1, C-terminal domain"/>
    <property type="match status" value="1"/>
</dbReference>
<organism evidence="9 10">
    <name type="scientific">Caerostris extrusa</name>
    <name type="common">Bark spider</name>
    <name type="synonym">Caerostris bankana</name>
    <dbReference type="NCBI Taxonomy" id="172846"/>
    <lineage>
        <taxon>Eukaryota</taxon>
        <taxon>Metazoa</taxon>
        <taxon>Ecdysozoa</taxon>
        <taxon>Arthropoda</taxon>
        <taxon>Chelicerata</taxon>
        <taxon>Arachnida</taxon>
        <taxon>Araneae</taxon>
        <taxon>Araneomorphae</taxon>
        <taxon>Entelegynae</taxon>
        <taxon>Araneoidea</taxon>
        <taxon>Araneidae</taxon>
        <taxon>Caerostris</taxon>
    </lineage>
</organism>
<evidence type="ECO:0000313" key="9">
    <source>
        <dbReference type="EMBL" id="GIY19201.1"/>
    </source>
</evidence>
<comment type="similarity">
    <text evidence="2">Belongs to the ATPase inhibitor family.</text>
</comment>
<dbReference type="Pfam" id="PF04568">
    <property type="entry name" value="IATP"/>
    <property type="match status" value="1"/>
</dbReference>
<dbReference type="GO" id="GO:0042030">
    <property type="term" value="F:ATPase inhibitor activity"/>
    <property type="evidence" value="ECO:0007669"/>
    <property type="project" value="InterPro"/>
</dbReference>
<accession>A0AAV4RE14</accession>
<feature type="coiled-coil region" evidence="7">
    <location>
        <begin position="74"/>
        <end position="108"/>
    </location>
</feature>
<dbReference type="GO" id="GO:0005739">
    <property type="term" value="C:mitochondrion"/>
    <property type="evidence" value="ECO:0007669"/>
    <property type="project" value="UniProtKB-SubCell"/>
</dbReference>
<dbReference type="EMBL" id="BPLR01007726">
    <property type="protein sequence ID" value="GIY19201.1"/>
    <property type="molecule type" value="Genomic_DNA"/>
</dbReference>
<evidence type="ECO:0000256" key="8">
    <source>
        <dbReference type="SAM" id="MobiDB-lite"/>
    </source>
</evidence>
<dbReference type="Proteomes" id="UP001054945">
    <property type="component" value="Unassembled WGS sequence"/>
</dbReference>
<evidence type="ECO:0000256" key="2">
    <source>
        <dbReference type="ARBA" id="ARBA00010901"/>
    </source>
</evidence>
<dbReference type="Gene3D" id="1.20.5.500">
    <property type="entry name" value="Single helix bin"/>
    <property type="match status" value="1"/>
</dbReference>
<evidence type="ECO:0000256" key="5">
    <source>
        <dbReference type="ARBA" id="ARBA00023128"/>
    </source>
</evidence>
<dbReference type="FunFam" id="1.20.5.500:FF:000007">
    <property type="entry name" value="ATPase inhibitor, putative"/>
    <property type="match status" value="1"/>
</dbReference>
<evidence type="ECO:0000256" key="4">
    <source>
        <dbReference type="ARBA" id="ARBA00023054"/>
    </source>
</evidence>
<dbReference type="PANTHER" id="PTHR48417">
    <property type="entry name" value="ATP SYNTHASE F1 SUBUNIT EPSILON"/>
    <property type="match status" value="1"/>
</dbReference>
<sequence length="114" mass="12774">MNQIVPRRVASVMFASMRCNGEWGSGAGKGGGSGGSVRDAGGSFGKMEAAREEEYFRKTSKSYNIKKEQITKLKSHLVDEIHHHEDSIKKLQDEIQRHQQKIKELNKDESTLGK</sequence>
<name>A0AAV4RE14_CAEEX</name>
<evidence type="ECO:0000256" key="1">
    <source>
        <dbReference type="ARBA" id="ARBA00004173"/>
    </source>
</evidence>